<protein>
    <recommendedName>
        <fullName evidence="3">Phage protein</fullName>
    </recommendedName>
</protein>
<reference evidence="1 2" key="1">
    <citation type="journal article" date="2014" name="Int. J. Syst. Evol. Microbiol.">
        <title>Listeria floridensis sp. nov., Listeria aquatica sp. nov., Listeria cornellensis sp. nov., Listeria riparia sp. nov. and Listeria grandensis sp. nov., from agricultural and natural environments.</title>
        <authorList>
            <person name="den Bakker H.C."/>
            <person name="Warchocki S."/>
            <person name="Wright E.M."/>
            <person name="Allred A.F."/>
            <person name="Ahlstrom C."/>
            <person name="Manuel C.S."/>
            <person name="Stasiewicz M.J."/>
            <person name="Burrell A."/>
            <person name="Roof S."/>
            <person name="Strawn L."/>
            <person name="Fortes E.D."/>
            <person name="Nightingale K.K."/>
            <person name="Kephart D."/>
            <person name="Wiedmann M."/>
        </authorList>
    </citation>
    <scope>NUCLEOTIDE SEQUENCE [LARGE SCALE GENOMIC DNA]</scope>
    <source>
        <strain evidence="1 2">FSL S10-1187</strain>
    </source>
</reference>
<sequence length="86" mass="9570">MKEFDTLEEISKTLQSGLDQFENVAGENIKKANLVIIQQYNDDQMIAITVKDDDEGVRGITVDVVSAGVILPKKDGVLDIYKEVQE</sequence>
<gene>
    <name evidence="1" type="ORF">MFLO_02563</name>
</gene>
<dbReference type="EMBL" id="AODF01000003">
    <property type="protein sequence ID" value="EUJ33540.1"/>
    <property type="molecule type" value="Genomic_DNA"/>
</dbReference>
<keyword evidence="2" id="KW-1185">Reference proteome</keyword>
<evidence type="ECO:0000313" key="1">
    <source>
        <dbReference type="EMBL" id="EUJ33540.1"/>
    </source>
</evidence>
<comment type="caution">
    <text evidence="1">The sequence shown here is derived from an EMBL/GenBank/DDBJ whole genome shotgun (WGS) entry which is preliminary data.</text>
</comment>
<organism evidence="1 2">
    <name type="scientific">Listeria floridensis FSL S10-1187</name>
    <dbReference type="NCBI Taxonomy" id="1265817"/>
    <lineage>
        <taxon>Bacteria</taxon>
        <taxon>Bacillati</taxon>
        <taxon>Bacillota</taxon>
        <taxon>Bacilli</taxon>
        <taxon>Bacillales</taxon>
        <taxon>Listeriaceae</taxon>
        <taxon>Listeria</taxon>
    </lineage>
</organism>
<name>A0ABP3B119_9LIST</name>
<proteinExistence type="predicted"/>
<evidence type="ECO:0008006" key="3">
    <source>
        <dbReference type="Google" id="ProtNLM"/>
    </source>
</evidence>
<accession>A0ABP3B119</accession>
<dbReference type="RefSeq" id="WP_036096098.1">
    <property type="nucleotide sequence ID" value="NZ_AODF01000003.1"/>
</dbReference>
<dbReference type="Proteomes" id="UP000019249">
    <property type="component" value="Unassembled WGS sequence"/>
</dbReference>
<evidence type="ECO:0000313" key="2">
    <source>
        <dbReference type="Proteomes" id="UP000019249"/>
    </source>
</evidence>